<gene>
    <name evidence="3" type="ORF">FJTKL_15126</name>
</gene>
<feature type="region of interest" description="Disordered" evidence="1">
    <location>
        <begin position="1"/>
        <end position="32"/>
    </location>
</feature>
<sequence>MGDLRPDEREQGAQPEAPSGVQNSTSPVPGPAPYRALKGSEIRLLRVAPGAWDDQVSCTIHYVPLDKGPEFVALSYTWGDASDQVEILLDGRRHRATRSLFTALRRYRRLCAEGRGYDGFTFSCSSPAGGTTYIWADALCINQADGREKEREIPRMREVYTLCSRVCVWLGEDDGCGDDAESRTVLEEMERWVESGSCGAALPRDVFIPPAEDNHSLQGEIESHFGPHVEVFLDVWGKLATRDWFSRVLVTQEAALPVAEPILIQ</sequence>
<dbReference type="EMBL" id="JBAWTH010000093">
    <property type="protein sequence ID" value="KAL2277836.1"/>
    <property type="molecule type" value="Genomic_DNA"/>
</dbReference>
<protein>
    <recommendedName>
        <fullName evidence="2">Heterokaryon incompatibility domain-containing protein</fullName>
    </recommendedName>
</protein>
<comment type="caution">
    <text evidence="3">The sequence shown here is derived from an EMBL/GenBank/DDBJ whole genome shotgun (WGS) entry which is preliminary data.</text>
</comment>
<dbReference type="PANTHER" id="PTHR24148:SF64">
    <property type="entry name" value="HETEROKARYON INCOMPATIBILITY DOMAIN-CONTAINING PROTEIN"/>
    <property type="match status" value="1"/>
</dbReference>
<organism evidence="3 4">
    <name type="scientific">Diaporthe vaccinii</name>
    <dbReference type="NCBI Taxonomy" id="105482"/>
    <lineage>
        <taxon>Eukaryota</taxon>
        <taxon>Fungi</taxon>
        <taxon>Dikarya</taxon>
        <taxon>Ascomycota</taxon>
        <taxon>Pezizomycotina</taxon>
        <taxon>Sordariomycetes</taxon>
        <taxon>Sordariomycetidae</taxon>
        <taxon>Diaporthales</taxon>
        <taxon>Diaporthaceae</taxon>
        <taxon>Diaporthe</taxon>
        <taxon>Diaporthe eres species complex</taxon>
    </lineage>
</organism>
<feature type="domain" description="Heterokaryon incompatibility" evidence="2">
    <location>
        <begin position="71"/>
        <end position="253"/>
    </location>
</feature>
<accession>A0ABR4E5X1</accession>
<evidence type="ECO:0000313" key="4">
    <source>
        <dbReference type="Proteomes" id="UP001600888"/>
    </source>
</evidence>
<dbReference type="Pfam" id="PF06985">
    <property type="entry name" value="HET"/>
    <property type="match status" value="1"/>
</dbReference>
<proteinExistence type="predicted"/>
<dbReference type="InterPro" id="IPR052895">
    <property type="entry name" value="HetReg/Transcr_Mod"/>
</dbReference>
<dbReference type="PANTHER" id="PTHR24148">
    <property type="entry name" value="ANKYRIN REPEAT DOMAIN-CONTAINING PROTEIN 39 HOMOLOG-RELATED"/>
    <property type="match status" value="1"/>
</dbReference>
<evidence type="ECO:0000259" key="2">
    <source>
        <dbReference type="Pfam" id="PF06985"/>
    </source>
</evidence>
<feature type="compositionally biased region" description="Basic and acidic residues" evidence="1">
    <location>
        <begin position="1"/>
        <end position="11"/>
    </location>
</feature>
<keyword evidence="4" id="KW-1185">Reference proteome</keyword>
<dbReference type="Proteomes" id="UP001600888">
    <property type="component" value="Unassembled WGS sequence"/>
</dbReference>
<dbReference type="InterPro" id="IPR010730">
    <property type="entry name" value="HET"/>
</dbReference>
<evidence type="ECO:0000256" key="1">
    <source>
        <dbReference type="SAM" id="MobiDB-lite"/>
    </source>
</evidence>
<evidence type="ECO:0000313" key="3">
    <source>
        <dbReference type="EMBL" id="KAL2277836.1"/>
    </source>
</evidence>
<name>A0ABR4E5X1_9PEZI</name>
<reference evidence="3 4" key="1">
    <citation type="submission" date="2024-03" db="EMBL/GenBank/DDBJ databases">
        <title>A high-quality draft genome sequence of Diaporthe vaccinii, a causative agent of upright dieback and viscid rot disease in cranberry plants.</title>
        <authorList>
            <person name="Sarrasin M."/>
            <person name="Lang B.F."/>
            <person name="Burger G."/>
        </authorList>
    </citation>
    <scope>NUCLEOTIDE SEQUENCE [LARGE SCALE GENOMIC DNA]</scope>
    <source>
        <strain evidence="3 4">IS7</strain>
    </source>
</reference>